<name>A0A6A0B0W7_9ACTN</name>
<reference evidence="2 3" key="1">
    <citation type="submission" date="2020-02" db="EMBL/GenBank/DDBJ databases">
        <title>Whole Genome Shotgun Sequence of Streptomyces sp. strain CWH03.</title>
        <authorList>
            <person name="Dohra H."/>
            <person name="Kodani S."/>
            <person name="Yamamura H."/>
        </authorList>
    </citation>
    <scope>NUCLEOTIDE SEQUENCE [LARGE SCALE GENOMIC DNA]</scope>
    <source>
        <strain evidence="2 3">CWH03</strain>
    </source>
</reference>
<comment type="caution">
    <text evidence="2">The sequence shown here is derived from an EMBL/GenBank/DDBJ whole genome shotgun (WGS) entry which is preliminary data.</text>
</comment>
<dbReference type="Proteomes" id="UP000484988">
    <property type="component" value="Unassembled WGS sequence"/>
</dbReference>
<evidence type="ECO:0000313" key="3">
    <source>
        <dbReference type="Proteomes" id="UP000484988"/>
    </source>
</evidence>
<proteinExistence type="predicted"/>
<sequence length="537" mass="59120">MSARMNWAQDIKEPTWDHGIHPEDADGWDEPIRLDPPPAPSLDSTKLRGIGVMAQAVSDSLQVPVDLPAWLGMAVASTAIGGRRTVSPKADWVEPVTLYTMPVAAPGEMKSPALSVMAKPIYDEQKRRREEDKSAVVRDQQDRRIAESIVSDAESKVIKADGPEKRKKARESLDAARDELEALGDPKVYTQLIADDTTPEAATDVIAEQGERLAVLSTESSFLGNVGGRYSKNANPEIVLKAWSHEPHAVNRKSGRTLLLERPNLSLGLAVQPGFLTGMGETGDVFEARGLMARFIFSMPASRVGERVYDTDPIPGGTRQAWDHAIRAMMAAIWDDAECREMDLDPAARRSFRSFWEELEPRHKAHGDLAAIEGWAKKLPGQVLRIAAVLTLFEDPSALTVPGDVMDDAVALVPYLIAHARLVSDLMSSERQSKLGPARAVLDWLRRKYADGQIEGRFAAGDVEKGVRGQSWCTEMGDVDDAIDLLVRAGWLRLIEPPERKEGQRGRPQKPRFVAHPDVTGRERRVISINSIPRGVA</sequence>
<evidence type="ECO:0000313" key="2">
    <source>
        <dbReference type="EMBL" id="GFH38880.1"/>
    </source>
</evidence>
<dbReference type="InterPro" id="IPR025048">
    <property type="entry name" value="DUF3987"/>
</dbReference>
<gene>
    <name evidence="2" type="ORF">SCWH03_51430</name>
</gene>
<protein>
    <submittedName>
        <fullName evidence="2">DUF3987 domain-containing protein</fullName>
    </submittedName>
</protein>
<dbReference type="Pfam" id="PF13148">
    <property type="entry name" value="DUF3987"/>
    <property type="match status" value="1"/>
</dbReference>
<accession>A0A6A0B0W7</accession>
<feature type="region of interest" description="Disordered" evidence="1">
    <location>
        <begin position="498"/>
        <end position="517"/>
    </location>
</feature>
<keyword evidence="3" id="KW-1185">Reference proteome</keyword>
<dbReference type="AlphaFoldDB" id="A0A6A0B0W7"/>
<evidence type="ECO:0000256" key="1">
    <source>
        <dbReference type="SAM" id="MobiDB-lite"/>
    </source>
</evidence>
<organism evidence="2 3">
    <name type="scientific">Streptomyces pacificus</name>
    <dbReference type="NCBI Taxonomy" id="2705029"/>
    <lineage>
        <taxon>Bacteria</taxon>
        <taxon>Bacillati</taxon>
        <taxon>Actinomycetota</taxon>
        <taxon>Actinomycetes</taxon>
        <taxon>Kitasatosporales</taxon>
        <taxon>Streptomycetaceae</taxon>
        <taxon>Streptomyces</taxon>
    </lineage>
</organism>
<dbReference type="EMBL" id="BLLG01000021">
    <property type="protein sequence ID" value="GFH38880.1"/>
    <property type="molecule type" value="Genomic_DNA"/>
</dbReference>